<evidence type="ECO:0000313" key="3">
    <source>
        <dbReference type="Proteomes" id="UP000772434"/>
    </source>
</evidence>
<reference evidence="2" key="1">
    <citation type="submission" date="2020-11" db="EMBL/GenBank/DDBJ databases">
        <authorList>
            <consortium name="DOE Joint Genome Institute"/>
            <person name="Ahrendt S."/>
            <person name="Riley R."/>
            <person name="Andreopoulos W."/>
            <person name="Labutti K."/>
            <person name="Pangilinan J."/>
            <person name="Ruiz-Duenas F.J."/>
            <person name="Barrasa J.M."/>
            <person name="Sanchez-Garcia M."/>
            <person name="Camarero S."/>
            <person name="Miyauchi S."/>
            <person name="Serrano A."/>
            <person name="Linde D."/>
            <person name="Babiker R."/>
            <person name="Drula E."/>
            <person name="Ayuso-Fernandez I."/>
            <person name="Pacheco R."/>
            <person name="Padilla G."/>
            <person name="Ferreira P."/>
            <person name="Barriuso J."/>
            <person name="Kellner H."/>
            <person name="Castanera R."/>
            <person name="Alfaro M."/>
            <person name="Ramirez L."/>
            <person name="Pisabarro A.G."/>
            <person name="Kuo A."/>
            <person name="Tritt A."/>
            <person name="Lipzen A."/>
            <person name="He G."/>
            <person name="Yan M."/>
            <person name="Ng V."/>
            <person name="Cullen D."/>
            <person name="Martin F."/>
            <person name="Rosso M.-N."/>
            <person name="Henrissat B."/>
            <person name="Hibbett D."/>
            <person name="Martinez A.T."/>
            <person name="Grigoriev I.V."/>
        </authorList>
    </citation>
    <scope>NUCLEOTIDE SEQUENCE</scope>
    <source>
        <strain evidence="2">AH 40177</strain>
    </source>
</reference>
<evidence type="ECO:0000313" key="2">
    <source>
        <dbReference type="EMBL" id="KAF9067286.1"/>
    </source>
</evidence>
<feature type="region of interest" description="Disordered" evidence="1">
    <location>
        <begin position="102"/>
        <end position="129"/>
    </location>
</feature>
<dbReference type="Gene3D" id="2.40.70.10">
    <property type="entry name" value="Acid Proteases"/>
    <property type="match status" value="1"/>
</dbReference>
<dbReference type="InterPro" id="IPR021109">
    <property type="entry name" value="Peptidase_aspartic_dom_sf"/>
</dbReference>
<feature type="compositionally biased region" description="Basic and acidic residues" evidence="1">
    <location>
        <begin position="119"/>
        <end position="129"/>
    </location>
</feature>
<keyword evidence="3" id="KW-1185">Reference proteome</keyword>
<name>A0A9P5PPZ7_9AGAR</name>
<dbReference type="Proteomes" id="UP000772434">
    <property type="component" value="Unassembled WGS sequence"/>
</dbReference>
<comment type="caution">
    <text evidence="2">The sequence shown here is derived from an EMBL/GenBank/DDBJ whole genome shotgun (WGS) entry which is preliminary data.</text>
</comment>
<sequence>MLSIVEVKHPVILGLHWLKKHNLIIDWASSSLTMSCCDHSTFTVFARGSGLSKITPTPTGTQKLDADTSAQNTMPHVIGFGLSSEAKHSWISAKFPKTRIFATRKPPDTHSVPTCPEEPPAKKPPDVKS</sequence>
<organism evidence="2 3">
    <name type="scientific">Rhodocollybia butyracea</name>
    <dbReference type="NCBI Taxonomy" id="206335"/>
    <lineage>
        <taxon>Eukaryota</taxon>
        <taxon>Fungi</taxon>
        <taxon>Dikarya</taxon>
        <taxon>Basidiomycota</taxon>
        <taxon>Agaricomycotina</taxon>
        <taxon>Agaricomycetes</taxon>
        <taxon>Agaricomycetidae</taxon>
        <taxon>Agaricales</taxon>
        <taxon>Marasmiineae</taxon>
        <taxon>Omphalotaceae</taxon>
        <taxon>Rhodocollybia</taxon>
    </lineage>
</organism>
<accession>A0A9P5PPZ7</accession>
<proteinExistence type="predicted"/>
<dbReference type="AlphaFoldDB" id="A0A9P5PPZ7"/>
<dbReference type="EMBL" id="JADNRY010000075">
    <property type="protein sequence ID" value="KAF9067286.1"/>
    <property type="molecule type" value="Genomic_DNA"/>
</dbReference>
<protein>
    <submittedName>
        <fullName evidence="2">Uncharacterized protein</fullName>
    </submittedName>
</protein>
<gene>
    <name evidence="2" type="ORF">BDP27DRAFT_1422991</name>
</gene>
<evidence type="ECO:0000256" key="1">
    <source>
        <dbReference type="SAM" id="MobiDB-lite"/>
    </source>
</evidence>